<organism evidence="2 3">
    <name type="scientific">Cudoniella acicularis</name>
    <dbReference type="NCBI Taxonomy" id="354080"/>
    <lineage>
        <taxon>Eukaryota</taxon>
        <taxon>Fungi</taxon>
        <taxon>Dikarya</taxon>
        <taxon>Ascomycota</taxon>
        <taxon>Pezizomycotina</taxon>
        <taxon>Leotiomycetes</taxon>
        <taxon>Helotiales</taxon>
        <taxon>Tricladiaceae</taxon>
        <taxon>Cudoniella</taxon>
    </lineage>
</organism>
<comment type="caution">
    <text evidence="2">The sequence shown here is derived from an EMBL/GenBank/DDBJ whole genome shotgun (WGS) entry which is preliminary data.</text>
</comment>
<proteinExistence type="predicted"/>
<dbReference type="InterPro" id="IPR003034">
    <property type="entry name" value="SAP_dom"/>
</dbReference>
<evidence type="ECO:0000259" key="1">
    <source>
        <dbReference type="PROSITE" id="PS50800"/>
    </source>
</evidence>
<dbReference type="InterPro" id="IPR036397">
    <property type="entry name" value="RNaseH_sf"/>
</dbReference>
<dbReference type="GO" id="GO:0000403">
    <property type="term" value="F:Y-form DNA binding"/>
    <property type="evidence" value="ECO:0007669"/>
    <property type="project" value="TreeGrafter"/>
</dbReference>
<dbReference type="GO" id="GO:0004520">
    <property type="term" value="F:DNA endonuclease activity"/>
    <property type="evidence" value="ECO:0007669"/>
    <property type="project" value="TreeGrafter"/>
</dbReference>
<dbReference type="GO" id="GO:0070336">
    <property type="term" value="F:flap-structured DNA binding"/>
    <property type="evidence" value="ECO:0007669"/>
    <property type="project" value="TreeGrafter"/>
</dbReference>
<dbReference type="InterPro" id="IPR015242">
    <property type="entry name" value="Ydc2_cat"/>
</dbReference>
<dbReference type="Pfam" id="PF09159">
    <property type="entry name" value="Ydc2-catalyt"/>
    <property type="match status" value="1"/>
</dbReference>
<feature type="domain" description="SAP" evidence="1">
    <location>
        <begin position="6"/>
        <end position="40"/>
    </location>
</feature>
<evidence type="ECO:0000313" key="2">
    <source>
        <dbReference type="EMBL" id="KAF4627137.1"/>
    </source>
</evidence>
<accession>A0A8H4RBN3</accession>
<dbReference type="GO" id="GO:0000402">
    <property type="term" value="F:crossed form four-way junction DNA binding"/>
    <property type="evidence" value="ECO:0007669"/>
    <property type="project" value="TreeGrafter"/>
</dbReference>
<dbReference type="SUPFAM" id="SSF53098">
    <property type="entry name" value="Ribonuclease H-like"/>
    <property type="match status" value="1"/>
</dbReference>
<dbReference type="OrthoDB" id="5552842at2759"/>
<dbReference type="AlphaFoldDB" id="A0A8H4RBN3"/>
<keyword evidence="3" id="KW-1185">Reference proteome</keyword>
<dbReference type="EMBL" id="JAAMPI010001022">
    <property type="protein sequence ID" value="KAF4627137.1"/>
    <property type="molecule type" value="Genomic_DNA"/>
</dbReference>
<name>A0A8H4RBN3_9HELO</name>
<protein>
    <recommendedName>
        <fullName evidence="1">SAP domain-containing protein</fullName>
    </recommendedName>
</protein>
<gene>
    <name evidence="2" type="ORF">G7Y89_g11017</name>
</gene>
<dbReference type="Proteomes" id="UP000566819">
    <property type="component" value="Unassembled WGS sequence"/>
</dbReference>
<dbReference type="Gene3D" id="3.30.420.10">
    <property type="entry name" value="Ribonuclease H-like superfamily/Ribonuclease H"/>
    <property type="match status" value="1"/>
</dbReference>
<dbReference type="PROSITE" id="PS50800">
    <property type="entry name" value="SAP"/>
    <property type="match status" value="1"/>
</dbReference>
<dbReference type="InterPro" id="IPR039197">
    <property type="entry name" value="Mrs1/Cce1"/>
</dbReference>
<evidence type="ECO:0000313" key="3">
    <source>
        <dbReference type="Proteomes" id="UP000566819"/>
    </source>
</evidence>
<dbReference type="InterPro" id="IPR012337">
    <property type="entry name" value="RNaseH-like_sf"/>
</dbReference>
<dbReference type="CDD" id="cd16963">
    <property type="entry name" value="CCE1"/>
    <property type="match status" value="1"/>
</dbReference>
<dbReference type="GO" id="GO:0005739">
    <property type="term" value="C:mitochondrion"/>
    <property type="evidence" value="ECO:0007669"/>
    <property type="project" value="TreeGrafter"/>
</dbReference>
<dbReference type="PANTHER" id="PTHR28072:SF1">
    <property type="entry name" value="CRUCIFORM CUTTING ENDONUCLEASE 1, MITOCHONDRIAL-RELATED"/>
    <property type="match status" value="1"/>
</dbReference>
<sequence length="327" mass="36348">MAFFIPSTLKVAQLKQLAFKCGIQSSGTKPILTQRLHDEISRSAQNATKAKGGNPIRILSIDMGIRNLAYCILDVPPKKVSSSKKDAKLQLPIIQSWHRLAVSTAPSKIEEAAAPSKEQEKESFSPATLSKTAYTLLKERLLPHNPTHILIERQRFRSMGSKHILEWTIRVNMFESILHATLCTLKAEGVWEGSVEAIAPGRVGPFWIGEEEDGEGADNSSKKVRNTKSVKAQNKGAKIDLVRKWLDSEDMVRLGNEEVESVAKAYMEKWGRAPGGVTRPRKGVGKEEKMGKLDDLADSMLQGMAWIQWEKNKSLALERGVEVLLEP</sequence>
<reference evidence="2 3" key="1">
    <citation type="submission" date="2020-03" db="EMBL/GenBank/DDBJ databases">
        <title>Draft Genome Sequence of Cudoniella acicularis.</title>
        <authorList>
            <person name="Buettner E."/>
            <person name="Kellner H."/>
        </authorList>
    </citation>
    <scope>NUCLEOTIDE SEQUENCE [LARGE SCALE GENOMIC DNA]</scope>
    <source>
        <strain evidence="2 3">DSM 108380</strain>
    </source>
</reference>
<dbReference type="PANTHER" id="PTHR28072">
    <property type="entry name" value="CRUCIFORM CUTTING ENDONUCLEASE 1, MITOCHONDRIAL-RELATED"/>
    <property type="match status" value="1"/>
</dbReference>